<feature type="domain" description="ABC3 transporter permease C-terminal" evidence="8">
    <location>
        <begin position="354"/>
        <end position="470"/>
    </location>
</feature>
<feature type="transmembrane region" description="Helical" evidence="7">
    <location>
        <begin position="856"/>
        <end position="876"/>
    </location>
</feature>
<feature type="transmembrane region" description="Helical" evidence="7">
    <location>
        <begin position="766"/>
        <end position="795"/>
    </location>
</feature>
<dbReference type="InterPro" id="IPR047928">
    <property type="entry name" value="Perm_prefix_1"/>
</dbReference>
<protein>
    <submittedName>
        <fullName evidence="10">ABC transporter permease</fullName>
    </submittedName>
</protein>
<dbReference type="NCBIfam" id="TIGR03434">
    <property type="entry name" value="ADOP"/>
    <property type="match status" value="1"/>
</dbReference>
<keyword evidence="5 7" id="KW-0472">Membrane</keyword>
<dbReference type="Pfam" id="PF02687">
    <property type="entry name" value="FtsX"/>
    <property type="match status" value="2"/>
</dbReference>
<evidence type="ECO:0000259" key="9">
    <source>
        <dbReference type="Pfam" id="PF12704"/>
    </source>
</evidence>
<feature type="transmembrane region" description="Helical" evidence="7">
    <location>
        <begin position="442"/>
        <end position="462"/>
    </location>
</feature>
<evidence type="ECO:0000259" key="8">
    <source>
        <dbReference type="Pfam" id="PF02687"/>
    </source>
</evidence>
<feature type="domain" description="ABC3 transporter permease C-terminal" evidence="8">
    <location>
        <begin position="773"/>
        <end position="885"/>
    </location>
</feature>
<gene>
    <name evidence="10" type="ORF">GWO12_11200</name>
</gene>
<dbReference type="AlphaFoldDB" id="A0AAE5CDF0"/>
<comment type="subcellular location">
    <subcellularLocation>
        <location evidence="1">Cell membrane</location>
        <topology evidence="1">Multi-pass membrane protein</topology>
    </subcellularLocation>
</comment>
<comment type="caution">
    <text evidence="10">The sequence shown here is derived from an EMBL/GenBank/DDBJ whole genome shotgun (WGS) entry which is preliminary data.</text>
</comment>
<dbReference type="InterPro" id="IPR017800">
    <property type="entry name" value="ADOP"/>
</dbReference>
<keyword evidence="2" id="KW-1003">Cell membrane</keyword>
<reference evidence="10 11" key="1">
    <citation type="submission" date="2020-01" db="EMBL/GenBank/DDBJ databases">
        <title>Genomes assembled from Gulf of Kutch pelagic sediment metagenomes.</title>
        <authorList>
            <person name="Chandrashekar M."/>
            <person name="Mahajan M.S."/>
            <person name="Dave K.J."/>
            <person name="Vatsa P."/>
            <person name="Nathani N.M."/>
        </authorList>
    </citation>
    <scope>NUCLEOTIDE SEQUENCE [LARGE SCALE GENOMIC DNA]</scope>
    <source>
        <strain evidence="10">KS3-K002</strain>
    </source>
</reference>
<evidence type="ECO:0000256" key="5">
    <source>
        <dbReference type="ARBA" id="ARBA00023136"/>
    </source>
</evidence>
<feature type="domain" description="MacB-like periplasmic core" evidence="9">
    <location>
        <begin position="104"/>
        <end position="314"/>
    </location>
</feature>
<dbReference type="GO" id="GO:0005886">
    <property type="term" value="C:plasma membrane"/>
    <property type="evidence" value="ECO:0007669"/>
    <property type="project" value="UniProtKB-SubCell"/>
</dbReference>
<keyword evidence="3 7" id="KW-0812">Transmembrane</keyword>
<feature type="domain" description="MacB-like periplasmic core" evidence="9">
    <location>
        <begin position="615"/>
        <end position="742"/>
    </location>
</feature>
<dbReference type="InterPro" id="IPR025857">
    <property type="entry name" value="MacB_PCD"/>
</dbReference>
<dbReference type="PANTHER" id="PTHR30572">
    <property type="entry name" value="MEMBRANE COMPONENT OF TRANSPORTER-RELATED"/>
    <property type="match status" value="1"/>
</dbReference>
<keyword evidence="4 7" id="KW-1133">Transmembrane helix</keyword>
<dbReference type="GO" id="GO:0022857">
    <property type="term" value="F:transmembrane transporter activity"/>
    <property type="evidence" value="ECO:0007669"/>
    <property type="project" value="TreeGrafter"/>
</dbReference>
<proteinExistence type="inferred from homology"/>
<dbReference type="Proteomes" id="UP000702544">
    <property type="component" value="Unassembled WGS sequence"/>
</dbReference>
<evidence type="ECO:0000313" key="10">
    <source>
        <dbReference type="EMBL" id="NIR75659.1"/>
    </source>
</evidence>
<evidence type="ECO:0000256" key="7">
    <source>
        <dbReference type="SAM" id="Phobius"/>
    </source>
</evidence>
<feature type="transmembrane region" description="Helical" evidence="7">
    <location>
        <begin position="823"/>
        <end position="844"/>
    </location>
</feature>
<feature type="transmembrane region" description="Helical" evidence="7">
    <location>
        <begin position="101"/>
        <end position="124"/>
    </location>
</feature>
<evidence type="ECO:0000256" key="6">
    <source>
        <dbReference type="ARBA" id="ARBA00038076"/>
    </source>
</evidence>
<dbReference type="EMBL" id="JAACAK010000088">
    <property type="protein sequence ID" value="NIR75659.1"/>
    <property type="molecule type" value="Genomic_DNA"/>
</dbReference>
<sequence>MRRSKPGGRRGPIFDYTVAEDVDRELAFHLEMRTRELIEAGWDPGEARAEALRLFGDPKEVGMECREITSSQDRARERAHWLQALWRDLRFAARGLGRSPAFAAVAVLTLALGIGANTAIFSVVNGVLLEPLPYPEPDRLVRVREVAPEGFTLGRVAYLTYTDWRENAESFSHLAAYQGGPTTVLGGDRPLITGVAGVGADFLPLFRVQPVRGRALLPEDFQSRAPGAVVSHRFWRNHLGATGDLTDTRLEVLGFDLAVVGVLPPGFDYPNGTDIWFPLELFDPEPSRTGHNSLVIARLRDDATLTGAQQEMSALAASLSQAYPDHVHAGASVVRLHDLAVAGTRRPLLLLLGAAGLVLLVACVNIASTLLARGETRQRELAIRASIGADRGRLVRQLFTESLLIAALGCVAGLAVAYVLLSGLLRLAPADLPRLETVGLDLWAMGFALAIALATAVLFGLLPAFRTSTTDVSETLRAGGRGSAGGGRGRMWSLLVGTEVALALVLLVGAGLLIKSFWGILTVDPGFDATDVLTVDVTLPATKYEFGDPAVADFHRRLQTRLEALPGVERAGLMSSLPLSGSDPDGGFAIEGRPGDRCFEVPDRGTWCSVGSAGYRVVSAGYFGAMDIPLERGRMFSERDDAGAPMVMLINETMARRFWPTSDPIGQRVQTGGMDRYGVEWTTIIGIVGDVRHDALSAEPDPEYYVHYLQRPDRAQDATVVIESSLETGTLIQPVRAALRQLDPDVPAEFTTMASRLSASVADRRFTMLVLSIFAALALILAAVGIYGVVSYSVAQRTREIGIRMAMGAEPASVLAMTLRRSLGVVLVGIAVGGIGAFALTRVMRNLLFEVSPTDPLTLIVVVLVLTAIAGLASYVPARRGTRVDPLITMRVE</sequence>
<evidence type="ECO:0000256" key="1">
    <source>
        <dbReference type="ARBA" id="ARBA00004651"/>
    </source>
</evidence>
<feature type="transmembrane region" description="Helical" evidence="7">
    <location>
        <begin position="491"/>
        <end position="514"/>
    </location>
</feature>
<name>A0AAE5CDF0_9BACT</name>
<evidence type="ECO:0000256" key="4">
    <source>
        <dbReference type="ARBA" id="ARBA00022989"/>
    </source>
</evidence>
<feature type="transmembrane region" description="Helical" evidence="7">
    <location>
        <begin position="348"/>
        <end position="372"/>
    </location>
</feature>
<dbReference type="PANTHER" id="PTHR30572:SF4">
    <property type="entry name" value="ABC TRANSPORTER PERMEASE YTRF"/>
    <property type="match status" value="1"/>
</dbReference>
<accession>A0AAE5CDF0</accession>
<evidence type="ECO:0000256" key="2">
    <source>
        <dbReference type="ARBA" id="ARBA00022475"/>
    </source>
</evidence>
<comment type="similarity">
    <text evidence="6">Belongs to the ABC-4 integral membrane protein family.</text>
</comment>
<dbReference type="Pfam" id="PF12704">
    <property type="entry name" value="MacB_PCD"/>
    <property type="match status" value="2"/>
</dbReference>
<evidence type="ECO:0000313" key="11">
    <source>
        <dbReference type="Proteomes" id="UP000702544"/>
    </source>
</evidence>
<dbReference type="NCBIfam" id="NF038403">
    <property type="entry name" value="perm_prefix_1"/>
    <property type="match status" value="1"/>
</dbReference>
<dbReference type="InterPro" id="IPR050250">
    <property type="entry name" value="Macrolide_Exporter_MacB"/>
</dbReference>
<evidence type="ECO:0000256" key="3">
    <source>
        <dbReference type="ARBA" id="ARBA00022692"/>
    </source>
</evidence>
<feature type="transmembrane region" description="Helical" evidence="7">
    <location>
        <begin position="403"/>
        <end position="422"/>
    </location>
</feature>
<organism evidence="10 11">
    <name type="scientific">Candidatus Kutchimonas denitrificans</name>
    <dbReference type="NCBI Taxonomy" id="3056748"/>
    <lineage>
        <taxon>Bacteria</taxon>
        <taxon>Pseudomonadati</taxon>
        <taxon>Gemmatimonadota</taxon>
        <taxon>Gemmatimonadia</taxon>
        <taxon>Candidatus Palauibacterales</taxon>
        <taxon>Candidatus Palauibacteraceae</taxon>
        <taxon>Candidatus Kutchimonas</taxon>
    </lineage>
</organism>
<dbReference type="InterPro" id="IPR003838">
    <property type="entry name" value="ABC3_permease_C"/>
</dbReference>